<accession>A0A917N4K9</accession>
<dbReference type="CDD" id="cd00229">
    <property type="entry name" value="SGNH_hydrolase"/>
    <property type="match status" value="1"/>
</dbReference>
<dbReference type="EMBL" id="BMDO01000011">
    <property type="protein sequence ID" value="GGI52237.1"/>
    <property type="molecule type" value="Genomic_DNA"/>
</dbReference>
<dbReference type="Gene3D" id="3.40.50.1820">
    <property type="entry name" value="alpha/beta hydrolase"/>
    <property type="match status" value="1"/>
</dbReference>
<feature type="domain" description="SGNH hydrolase-type esterase" evidence="2">
    <location>
        <begin position="299"/>
        <end position="467"/>
    </location>
</feature>
<proteinExistence type="predicted"/>
<feature type="chain" id="PRO_5036964753" description="SGNH hydrolase-type esterase domain-containing protein" evidence="1">
    <location>
        <begin position="21"/>
        <end position="642"/>
    </location>
</feature>
<dbReference type="AlphaFoldDB" id="A0A917N4K9"/>
<dbReference type="GO" id="GO:0016788">
    <property type="term" value="F:hydrolase activity, acting on ester bonds"/>
    <property type="evidence" value="ECO:0007669"/>
    <property type="project" value="UniProtKB-ARBA"/>
</dbReference>
<evidence type="ECO:0000256" key="1">
    <source>
        <dbReference type="SAM" id="SignalP"/>
    </source>
</evidence>
<feature type="signal peptide" evidence="1">
    <location>
        <begin position="1"/>
        <end position="20"/>
    </location>
</feature>
<dbReference type="InterPro" id="IPR013830">
    <property type="entry name" value="SGNH_hydro"/>
</dbReference>
<reference evidence="3" key="1">
    <citation type="journal article" date="2014" name="Int. J. Syst. Evol. Microbiol.">
        <title>Complete genome sequence of Corynebacterium casei LMG S-19264T (=DSM 44701T), isolated from a smear-ripened cheese.</title>
        <authorList>
            <consortium name="US DOE Joint Genome Institute (JGI-PGF)"/>
            <person name="Walter F."/>
            <person name="Albersmeier A."/>
            <person name="Kalinowski J."/>
            <person name="Ruckert C."/>
        </authorList>
    </citation>
    <scope>NUCLEOTIDE SEQUENCE</scope>
    <source>
        <strain evidence="3">CCM 8711</strain>
    </source>
</reference>
<protein>
    <recommendedName>
        <fullName evidence="2">SGNH hydrolase-type esterase domain-containing protein</fullName>
    </recommendedName>
</protein>
<gene>
    <name evidence="3" type="ORF">GCM10011425_34490</name>
</gene>
<name>A0A917N4K9_9SPHI</name>
<dbReference type="Gene3D" id="3.40.50.1110">
    <property type="entry name" value="SGNH hydrolase"/>
    <property type="match status" value="1"/>
</dbReference>
<evidence type="ECO:0000259" key="2">
    <source>
        <dbReference type="Pfam" id="PF13472"/>
    </source>
</evidence>
<dbReference type="PANTHER" id="PTHR34407">
    <property type="entry name" value="EXPRESSED PROTEIN"/>
    <property type="match status" value="1"/>
</dbReference>
<keyword evidence="1" id="KW-0732">Signal</keyword>
<keyword evidence="4" id="KW-1185">Reference proteome</keyword>
<dbReference type="Gene3D" id="2.60.120.260">
    <property type="entry name" value="Galactose-binding domain-like"/>
    <property type="match status" value="1"/>
</dbReference>
<dbReference type="PANTHER" id="PTHR34407:SF1">
    <property type="entry name" value="SGNH HYDROLASE-TYPE ESTERASE DOMAIN-CONTAINING PROTEIN"/>
    <property type="match status" value="1"/>
</dbReference>
<dbReference type="SUPFAM" id="SSF52266">
    <property type="entry name" value="SGNH hydrolase"/>
    <property type="match status" value="1"/>
</dbReference>
<evidence type="ECO:0000313" key="3">
    <source>
        <dbReference type="EMBL" id="GGI52237.1"/>
    </source>
</evidence>
<dbReference type="InterPro" id="IPR036514">
    <property type="entry name" value="SGNH_hydro_sf"/>
</dbReference>
<dbReference type="Pfam" id="PF13472">
    <property type="entry name" value="Lipase_GDSL_2"/>
    <property type="match status" value="1"/>
</dbReference>
<comment type="caution">
    <text evidence="3">The sequence shown here is derived from an EMBL/GenBank/DDBJ whole genome shotgun (WGS) entry which is preliminary data.</text>
</comment>
<dbReference type="RefSeq" id="WP_188418350.1">
    <property type="nucleotide sequence ID" value="NZ_BMDO01000011.1"/>
</dbReference>
<organism evidence="3 4">
    <name type="scientific">Mucilaginibacter galii</name>
    <dbReference type="NCBI Taxonomy" id="2005073"/>
    <lineage>
        <taxon>Bacteria</taxon>
        <taxon>Pseudomonadati</taxon>
        <taxon>Bacteroidota</taxon>
        <taxon>Sphingobacteriia</taxon>
        <taxon>Sphingobacteriales</taxon>
        <taxon>Sphingobacteriaceae</taxon>
        <taxon>Mucilaginibacter</taxon>
    </lineage>
</organism>
<dbReference type="SUPFAM" id="SSF53474">
    <property type="entry name" value="alpha/beta-Hydrolases"/>
    <property type="match status" value="1"/>
</dbReference>
<reference evidence="3" key="2">
    <citation type="submission" date="2020-09" db="EMBL/GenBank/DDBJ databases">
        <authorList>
            <person name="Sun Q."/>
            <person name="Sedlacek I."/>
        </authorList>
    </citation>
    <scope>NUCLEOTIDE SEQUENCE</scope>
    <source>
        <strain evidence="3">CCM 8711</strain>
    </source>
</reference>
<dbReference type="Proteomes" id="UP000662074">
    <property type="component" value="Unassembled WGS sequence"/>
</dbReference>
<sequence length="642" mass="71769">MRTKLIAVFILSVFSSTVWAQDRWKGFERVNVQVNQFKGYYVKPAHALKGNPWVWRSSFPDWHTDIDSILLTKGFHVAYLDADNLYGHPTVMQAWDGFYTLLTTNIKLAPKPALEAVSRGALYALGWAKRNPDMVSCIYAETPVYDIKSWPGGKGKGLGDTTAWKEFKSVFHFTEQQAMDYSDSPIDHLEGLASFKVPVLNVVGLWDNITPLQENAAVFVQRYNALGGPATVIPVTEGPQSLYGHHIPVPNINQLVDFVTSNAATVKESLPYDPYIKVRSGLKQFEKVINSQKNATVAFLGGSITYNPGWRQKVCNYLHELYPQTNFRFIAAGIPSLGSLPHAFRLQHDVLDSGKVDLLFLEAAVNDRVNGTDSLTQVRDLEGIIRHAKKSNPAMDIVMMEFADPDKNHDYDKGITPVEINNHELVAAHYGLTSINLAKEVHDKLQEHEFSWDDDFKDLHPSVFGQELYFATFKQMFALCRNARLPEKASTKLPSKLNEYSFVNGSYYNIQNAKPDQHWSINPHWQPEDHTSTREGFVNVPVLSATTPGAKLSLTFKGNAVGMAILSGPDAGSVSYSIDGGPYKHLSLFTPWSNSLHLPWYLLLGSGLKNATHHLTLIIDENKPQGSKGTACRIVDFFTNMP</sequence>
<dbReference type="InterPro" id="IPR029058">
    <property type="entry name" value="AB_hydrolase_fold"/>
</dbReference>
<evidence type="ECO:0000313" key="4">
    <source>
        <dbReference type="Proteomes" id="UP000662074"/>
    </source>
</evidence>